<evidence type="ECO:0000313" key="9">
    <source>
        <dbReference type="Proteomes" id="UP000275078"/>
    </source>
</evidence>
<dbReference type="GO" id="GO:0033962">
    <property type="term" value="P:P-body assembly"/>
    <property type="evidence" value="ECO:0007669"/>
    <property type="project" value="TreeGrafter"/>
</dbReference>
<feature type="region of interest" description="Disordered" evidence="5">
    <location>
        <begin position="455"/>
        <end position="525"/>
    </location>
</feature>
<dbReference type="OrthoDB" id="10030313at2759"/>
<dbReference type="GO" id="GO:0003729">
    <property type="term" value="F:mRNA binding"/>
    <property type="evidence" value="ECO:0007669"/>
    <property type="project" value="TreeGrafter"/>
</dbReference>
<gene>
    <name evidence="8" type="ORF">BJ508DRAFT_363626</name>
</gene>
<dbReference type="PANTHER" id="PTHR13612:SF0">
    <property type="entry name" value="ENHANCER OF MRNA-DECAPPING PROTEIN 3"/>
    <property type="match status" value="1"/>
</dbReference>
<dbReference type="Gene3D" id="3.40.50.10260">
    <property type="entry name" value="YjeF N-terminal domain"/>
    <property type="match status" value="1"/>
</dbReference>
<feature type="region of interest" description="Disordered" evidence="5">
    <location>
        <begin position="135"/>
        <end position="191"/>
    </location>
</feature>
<protein>
    <recommendedName>
        <fullName evidence="3">Enhancer of mRNA-decapping protein 3</fullName>
    </recommendedName>
</protein>
<feature type="compositionally biased region" description="Basic and acidic residues" evidence="5">
    <location>
        <begin position="505"/>
        <end position="516"/>
    </location>
</feature>
<feature type="compositionally biased region" description="Low complexity" evidence="5">
    <location>
        <begin position="143"/>
        <end position="156"/>
    </location>
</feature>
<dbReference type="PROSITE" id="PS51385">
    <property type="entry name" value="YJEF_N"/>
    <property type="match status" value="1"/>
</dbReference>
<feature type="region of interest" description="Disordered" evidence="5">
    <location>
        <begin position="71"/>
        <end position="119"/>
    </location>
</feature>
<dbReference type="EMBL" id="ML119707">
    <property type="protein sequence ID" value="RPA78738.1"/>
    <property type="molecule type" value="Genomic_DNA"/>
</dbReference>
<dbReference type="InterPro" id="IPR025762">
    <property type="entry name" value="DFDF"/>
</dbReference>
<accession>A0A3N4I242</accession>
<feature type="region of interest" description="Disordered" evidence="5">
    <location>
        <begin position="215"/>
        <end position="354"/>
    </location>
</feature>
<evidence type="ECO:0000256" key="5">
    <source>
        <dbReference type="SAM" id="MobiDB-lite"/>
    </source>
</evidence>
<feature type="compositionally biased region" description="Basic and acidic residues" evidence="5">
    <location>
        <begin position="253"/>
        <end position="263"/>
    </location>
</feature>
<name>A0A3N4I242_ASCIM</name>
<dbReference type="STRING" id="1160509.A0A3N4I242"/>
<evidence type="ECO:0000259" key="7">
    <source>
        <dbReference type="PROSITE" id="PS51512"/>
    </source>
</evidence>
<evidence type="ECO:0000313" key="8">
    <source>
        <dbReference type="EMBL" id="RPA78738.1"/>
    </source>
</evidence>
<dbReference type="PROSITE" id="PS51512">
    <property type="entry name" value="DFDF"/>
    <property type="match status" value="1"/>
</dbReference>
<dbReference type="InterPro" id="IPR019050">
    <property type="entry name" value="FDF_dom"/>
</dbReference>
<feature type="compositionally biased region" description="Pro residues" evidence="5">
    <location>
        <begin position="88"/>
        <end position="102"/>
    </location>
</feature>
<dbReference type="InterPro" id="IPR004443">
    <property type="entry name" value="YjeF_N_dom"/>
</dbReference>
<sequence length="820" mass="89608">MADQFINAVVLLSLKNPAHQLRGTVAAITGSYLHLSNTYNLTLGQHLPGSIVINGTDILEINIVNEPQAVKPVPSPAINRPTEHPQRPHPIPRPSQLPPPHLDPQGLPVQTAPKPQPKTETFIDPAIISFQKAPHLSKPASPAGTTGAQKQQYQQPPATPATPVSNGPSRQAGRNATKPFSQLPPPAYQMPSIAPPISAVMKPLTGSDAMLPMQKAMSQRNAVSKKGNKSAVPPPVSLAGPRVDLPGRPVMLKRHDSSSDVKKLASSINLRESSEAPRQQDNGIIGKDSRNVSPQPYNVNEDEEDDWNPSIDRSHPDVKPKRRSKPRGSRGRGPNRSRQEDLSQAEDSAKDTFATSNKIYRERYQRNGGDDGWATEDVSEFKETEFNFQANLDRFDKKSVFKQLRAEGNTANEDLLVTHNRVKKNYRHDENVLEPHMNIHPLPASNAPVLLKPTQLEESDSSDLGPSPAMARTRSRQSLTRGGSSLRGRKSLEPSFSSESELSDLENRKATKDADLHSLSQTDQVPFRQRFPSPFELVKSQSPCPALEPQQVHQLETAARETGFNPLLLTENAGRGIALAVLKYFSSRLKSSSLTPLTVVIFAGNHSPAASAIAAGRHLVSRGFKVYINIQALEQGRRLLPPVHEQIQNFKKMTDKDNQIPIKSTKFSVIAPTKNIQPDLIIDAIVNPLKGLREHNGHERRILEMMISDLMSLGAPVMSVGIPSGLSASTGRHTGDSRIAVRAEYVVAVEVPYVGLAKVMRTAGAKNGGEQGGIRHVLLVDGGMTTSAWKKAFGWNPKIGMRWGGESVWRLGLVESEEAV</sequence>
<dbReference type="SUPFAM" id="SSF64153">
    <property type="entry name" value="YjeF N-terminal domain-like"/>
    <property type="match status" value="1"/>
</dbReference>
<feature type="domain" description="DFDF" evidence="7">
    <location>
        <begin position="374"/>
        <end position="410"/>
    </location>
</feature>
<feature type="compositionally biased region" description="Polar residues" evidence="5">
    <location>
        <begin position="266"/>
        <end position="282"/>
    </location>
</feature>
<dbReference type="Pfam" id="PF09532">
    <property type="entry name" value="FDF"/>
    <property type="match status" value="1"/>
</dbReference>
<feature type="domain" description="YjeF N-terminal" evidence="6">
    <location>
        <begin position="552"/>
        <end position="790"/>
    </location>
</feature>
<dbReference type="GO" id="GO:0000932">
    <property type="term" value="C:P-body"/>
    <property type="evidence" value="ECO:0007669"/>
    <property type="project" value="UniProtKB-SubCell"/>
</dbReference>
<reference evidence="8 9" key="1">
    <citation type="journal article" date="2018" name="Nat. Ecol. Evol.">
        <title>Pezizomycetes genomes reveal the molecular basis of ectomycorrhizal truffle lifestyle.</title>
        <authorList>
            <person name="Murat C."/>
            <person name="Payen T."/>
            <person name="Noel B."/>
            <person name="Kuo A."/>
            <person name="Morin E."/>
            <person name="Chen J."/>
            <person name="Kohler A."/>
            <person name="Krizsan K."/>
            <person name="Balestrini R."/>
            <person name="Da Silva C."/>
            <person name="Montanini B."/>
            <person name="Hainaut M."/>
            <person name="Levati E."/>
            <person name="Barry K.W."/>
            <person name="Belfiori B."/>
            <person name="Cichocki N."/>
            <person name="Clum A."/>
            <person name="Dockter R.B."/>
            <person name="Fauchery L."/>
            <person name="Guy J."/>
            <person name="Iotti M."/>
            <person name="Le Tacon F."/>
            <person name="Lindquist E.A."/>
            <person name="Lipzen A."/>
            <person name="Malagnac F."/>
            <person name="Mello A."/>
            <person name="Molinier V."/>
            <person name="Miyauchi S."/>
            <person name="Poulain J."/>
            <person name="Riccioni C."/>
            <person name="Rubini A."/>
            <person name="Sitrit Y."/>
            <person name="Splivallo R."/>
            <person name="Traeger S."/>
            <person name="Wang M."/>
            <person name="Zifcakova L."/>
            <person name="Wipf D."/>
            <person name="Zambonelli A."/>
            <person name="Paolocci F."/>
            <person name="Nowrousian M."/>
            <person name="Ottonello S."/>
            <person name="Baldrian P."/>
            <person name="Spatafora J.W."/>
            <person name="Henrissat B."/>
            <person name="Nagy L.G."/>
            <person name="Aury J.M."/>
            <person name="Wincker P."/>
            <person name="Grigoriev I.V."/>
            <person name="Bonfante P."/>
            <person name="Martin F.M."/>
        </authorList>
    </citation>
    <scope>NUCLEOTIDE SEQUENCE [LARGE SCALE GENOMIC DNA]</scope>
    <source>
        <strain evidence="8 9">RN42</strain>
    </source>
</reference>
<dbReference type="PANTHER" id="PTHR13612">
    <property type="entry name" value="ENHANCER OF MRNA-DECAPPING PROTEIN 3"/>
    <property type="match status" value="1"/>
</dbReference>
<dbReference type="AlphaFoldDB" id="A0A3N4I242"/>
<evidence type="ECO:0000256" key="3">
    <source>
        <dbReference type="ARBA" id="ARBA00015797"/>
    </source>
</evidence>
<evidence type="ECO:0000259" key="6">
    <source>
        <dbReference type="PROSITE" id="PS51385"/>
    </source>
</evidence>
<dbReference type="Pfam" id="PF03853">
    <property type="entry name" value="YjeF_N"/>
    <property type="match status" value="1"/>
</dbReference>
<evidence type="ECO:0000256" key="4">
    <source>
        <dbReference type="ARBA" id="ARBA00022490"/>
    </source>
</evidence>
<dbReference type="Proteomes" id="UP000275078">
    <property type="component" value="Unassembled WGS sequence"/>
</dbReference>
<keyword evidence="9" id="KW-1185">Reference proteome</keyword>
<feature type="compositionally biased region" description="Polar residues" evidence="5">
    <location>
        <begin position="164"/>
        <end position="180"/>
    </location>
</feature>
<dbReference type="SMART" id="SM01199">
    <property type="entry name" value="FDF"/>
    <property type="match status" value="1"/>
</dbReference>
<evidence type="ECO:0000256" key="1">
    <source>
        <dbReference type="ARBA" id="ARBA00004201"/>
    </source>
</evidence>
<dbReference type="GO" id="GO:0031087">
    <property type="term" value="P:deadenylation-independent decapping of nuclear-transcribed mRNA"/>
    <property type="evidence" value="ECO:0007669"/>
    <property type="project" value="TreeGrafter"/>
</dbReference>
<comment type="subcellular location">
    <subcellularLocation>
        <location evidence="1">Cytoplasm</location>
        <location evidence="1">P-body</location>
    </subcellularLocation>
</comment>
<dbReference type="InterPro" id="IPR036652">
    <property type="entry name" value="YjeF_N_dom_sf"/>
</dbReference>
<comment type="similarity">
    <text evidence="2">Belongs to the EDC3 family.</text>
</comment>
<keyword evidence="4" id="KW-0963">Cytoplasm</keyword>
<feature type="compositionally biased region" description="Basic residues" evidence="5">
    <location>
        <begin position="320"/>
        <end position="335"/>
    </location>
</feature>
<organism evidence="8 9">
    <name type="scientific">Ascobolus immersus RN42</name>
    <dbReference type="NCBI Taxonomy" id="1160509"/>
    <lineage>
        <taxon>Eukaryota</taxon>
        <taxon>Fungi</taxon>
        <taxon>Dikarya</taxon>
        <taxon>Ascomycota</taxon>
        <taxon>Pezizomycotina</taxon>
        <taxon>Pezizomycetes</taxon>
        <taxon>Pezizales</taxon>
        <taxon>Ascobolaceae</taxon>
        <taxon>Ascobolus</taxon>
    </lineage>
</organism>
<evidence type="ECO:0000256" key="2">
    <source>
        <dbReference type="ARBA" id="ARBA00006610"/>
    </source>
</evidence>
<proteinExistence type="inferred from homology"/>